<dbReference type="GO" id="GO:0051539">
    <property type="term" value="F:4 iron, 4 sulfur cluster binding"/>
    <property type="evidence" value="ECO:0007669"/>
    <property type="project" value="UniProtKB-KW"/>
</dbReference>
<keyword evidence="3" id="KW-0004">4Fe-4S</keyword>
<protein>
    <submittedName>
        <fullName evidence="10">Oxidoreductase YdhV</fullName>
        <ecNumber evidence="10">1.-.-.-</ecNumber>
    </submittedName>
</protein>
<dbReference type="InterPro" id="IPR036021">
    <property type="entry name" value="Tungsten_al_ferr_oxy-like_C"/>
</dbReference>
<dbReference type="EMBL" id="LSRS01000003">
    <property type="protein sequence ID" value="KAF1085528.1"/>
    <property type="molecule type" value="Genomic_DNA"/>
</dbReference>
<evidence type="ECO:0000313" key="10">
    <source>
        <dbReference type="EMBL" id="KAF1085528.1"/>
    </source>
</evidence>
<evidence type="ECO:0000256" key="5">
    <source>
        <dbReference type="ARBA" id="ARBA00023002"/>
    </source>
</evidence>
<dbReference type="InterPro" id="IPR036503">
    <property type="entry name" value="Ald_Fedxn_OxRdtase_N_sf"/>
</dbReference>
<evidence type="ECO:0000313" key="11">
    <source>
        <dbReference type="Proteomes" id="UP000798488"/>
    </source>
</evidence>
<dbReference type="SUPFAM" id="SSF48310">
    <property type="entry name" value="Aldehyde ferredoxin oxidoreductase, C-terminal domains"/>
    <property type="match status" value="1"/>
</dbReference>
<accession>A0A9D3AZ73</accession>
<comment type="similarity">
    <text evidence="2">Belongs to the AOR/FOR family.</text>
</comment>
<evidence type="ECO:0000256" key="4">
    <source>
        <dbReference type="ARBA" id="ARBA00022723"/>
    </source>
</evidence>
<dbReference type="Pfam" id="PF02730">
    <property type="entry name" value="AFOR_N"/>
    <property type="match status" value="1"/>
</dbReference>
<comment type="caution">
    <text evidence="10">The sequence shown here is derived from an EMBL/GenBank/DDBJ whole genome shotgun (WGS) entry which is preliminary data.</text>
</comment>
<evidence type="ECO:0000256" key="3">
    <source>
        <dbReference type="ARBA" id="ARBA00022485"/>
    </source>
</evidence>
<dbReference type="PANTHER" id="PTHR30038">
    <property type="entry name" value="ALDEHYDE FERREDOXIN OXIDOREDUCTASE"/>
    <property type="match status" value="1"/>
</dbReference>
<evidence type="ECO:0000259" key="9">
    <source>
        <dbReference type="SMART" id="SM00790"/>
    </source>
</evidence>
<dbReference type="Gene3D" id="1.10.569.10">
    <property type="entry name" value="Aldehyde Ferredoxin Oxidoreductase Protein, subunit A, domain 2"/>
    <property type="match status" value="1"/>
</dbReference>
<dbReference type="InterPro" id="IPR013983">
    <property type="entry name" value="Ald_Fedxn_OxRdtase_N"/>
</dbReference>
<evidence type="ECO:0000256" key="6">
    <source>
        <dbReference type="ARBA" id="ARBA00023004"/>
    </source>
</evidence>
<dbReference type="Pfam" id="PF01314">
    <property type="entry name" value="AFOR_C"/>
    <property type="match status" value="1"/>
</dbReference>
<gene>
    <name evidence="10" type="primary">ydhV_2</name>
    <name evidence="10" type="ORF">SPSYN_01671</name>
</gene>
<sequence length="643" mass="70097">MNGWFDCRLRVDLSSGSILRESIGEQVLCAFIGGRGLNDWVLLNEVPPDCDPLASCNVLCFAPGPLTGTSMPMNSRCHVSTIGPHSNILGDGNGGNRFPFRMKLSGLDQIVITGQSDHPVYLWIDNDTAELRDAAALWGMDTWQCTDTLREKHGSDIGVACIGQAGENFVRFASIIFDRFGSAARGAGAVMGSKKLKAIAVRGNKQVALADAGTFKQLADEDRHFFLTDPFQKGTVSRVGTHHGLGAWFPGWHNNAKYLAAEEVPEQINTEAWAKYQIKRTACNTCPSFCKEVFQIPDGPYAGEVGSALEYDSIHCLGINCGIEKPTSIMVMQNLADKYGMCTIPLGNNIAFAKDLYSRGIIGPEDVDGLDLSWENDSAQIELIHRIALRQGFGSVLAEGEIGAPQIIGRDAYYYNDQVKGTGRGHFPPGMFALAHATSTRGADHLRGRSWAYGENDGDLFPKLIKQGYLPSDEMGILLTSEEACALNDSLGRCKGSVNAWVNAIPLVWKYPLYAGLSRVLKAATGISFSEEDLSTVGKRVYLLEMAINARRGVNRAADRLVQRPELLNTPEGKQQREQHDAMLTEYYKRRGCNTESGIPARTALEKVGLTVVADILEAEPARTWSGPPLWPLSSYPTATKSA</sequence>
<name>A0A9D3AZ73_9FIRM</name>
<dbReference type="Gene3D" id="1.10.599.10">
    <property type="entry name" value="Aldehyde Ferredoxin Oxidoreductase Protein, subunit A, domain 3"/>
    <property type="match status" value="1"/>
</dbReference>
<evidence type="ECO:0000256" key="2">
    <source>
        <dbReference type="ARBA" id="ARBA00011032"/>
    </source>
</evidence>
<reference evidence="10" key="1">
    <citation type="submission" date="2016-02" db="EMBL/GenBank/DDBJ databases">
        <title>Draft Genome Sequence of Sporotomaculum syntrophicum Strain FB, a Syntrophic Benzoate Degrader.</title>
        <authorList>
            <person name="Nobu M.K."/>
            <person name="Narihiro T."/>
            <person name="Qiu Y.-L."/>
            <person name="Ohashi A."/>
            <person name="Liu W.-T."/>
            <person name="Yuji S."/>
        </authorList>
    </citation>
    <scope>NUCLEOTIDE SEQUENCE</scope>
    <source>
        <strain evidence="10">FB</strain>
    </source>
</reference>
<dbReference type="SUPFAM" id="SSF56228">
    <property type="entry name" value="Aldehyde ferredoxin oxidoreductase, N-terminal domain"/>
    <property type="match status" value="1"/>
</dbReference>
<dbReference type="InterPro" id="IPR051919">
    <property type="entry name" value="W-dependent_AOR"/>
</dbReference>
<dbReference type="GO" id="GO:0016625">
    <property type="term" value="F:oxidoreductase activity, acting on the aldehyde or oxo group of donors, iron-sulfur protein as acceptor"/>
    <property type="evidence" value="ECO:0007669"/>
    <property type="project" value="InterPro"/>
</dbReference>
<keyword evidence="11" id="KW-1185">Reference proteome</keyword>
<feature type="domain" description="Aldehyde ferredoxin oxidoreductase N-terminal" evidence="9">
    <location>
        <begin position="4"/>
        <end position="205"/>
    </location>
</feature>
<dbReference type="Gene3D" id="3.60.9.10">
    <property type="entry name" value="Aldehyde ferredoxin oxidoreductase, N-terminal domain"/>
    <property type="match status" value="1"/>
</dbReference>
<organism evidence="10 11">
    <name type="scientific">Sporotomaculum syntrophicum</name>
    <dbReference type="NCBI Taxonomy" id="182264"/>
    <lineage>
        <taxon>Bacteria</taxon>
        <taxon>Bacillati</taxon>
        <taxon>Bacillota</taxon>
        <taxon>Clostridia</taxon>
        <taxon>Eubacteriales</taxon>
        <taxon>Desulfallaceae</taxon>
        <taxon>Sporotomaculum</taxon>
    </lineage>
</organism>
<evidence type="ECO:0000256" key="1">
    <source>
        <dbReference type="ARBA" id="ARBA00001966"/>
    </source>
</evidence>
<keyword evidence="7" id="KW-0411">Iron-sulfur</keyword>
<dbReference type="InterPro" id="IPR001203">
    <property type="entry name" value="OxRdtase_Ald_Fedxn_C"/>
</dbReference>
<dbReference type="EC" id="1.-.-.-" evidence="10"/>
<dbReference type="InterPro" id="IPR013984">
    <property type="entry name" value="Ald_Fedxn_OxRdtase_dom2"/>
</dbReference>
<proteinExistence type="inferred from homology"/>
<comment type="cofactor">
    <cofactor evidence="1">
        <name>[4Fe-4S] cluster</name>
        <dbReference type="ChEBI" id="CHEBI:49883"/>
    </cofactor>
</comment>
<dbReference type="RefSeq" id="WP_161821979.1">
    <property type="nucleotide sequence ID" value="NZ_LSRS01000003.1"/>
</dbReference>
<dbReference type="SMART" id="SM00790">
    <property type="entry name" value="AFOR_N"/>
    <property type="match status" value="1"/>
</dbReference>
<dbReference type="GO" id="GO:0009055">
    <property type="term" value="F:electron transfer activity"/>
    <property type="evidence" value="ECO:0007669"/>
    <property type="project" value="InterPro"/>
</dbReference>
<evidence type="ECO:0000256" key="8">
    <source>
        <dbReference type="ARBA" id="ARBA00049934"/>
    </source>
</evidence>
<dbReference type="PANTHER" id="PTHR30038:SF7">
    <property type="entry name" value="TUNGSTEN-CONTAINING GLYCERALDEHYDE-3-PHOSPHATE:FERREDOXIN OXIDOREDUCTASE"/>
    <property type="match status" value="1"/>
</dbReference>
<dbReference type="InterPro" id="IPR013985">
    <property type="entry name" value="Ald_Fedxn_OxRdtase_dom3"/>
</dbReference>
<comment type="cofactor">
    <cofactor evidence="8">
        <name>tungstopterin</name>
        <dbReference type="ChEBI" id="CHEBI:30402"/>
    </cofactor>
</comment>
<keyword evidence="5 10" id="KW-0560">Oxidoreductase</keyword>
<dbReference type="GO" id="GO:0046872">
    <property type="term" value="F:metal ion binding"/>
    <property type="evidence" value="ECO:0007669"/>
    <property type="project" value="UniProtKB-KW"/>
</dbReference>
<keyword evidence="6" id="KW-0408">Iron</keyword>
<dbReference type="Proteomes" id="UP000798488">
    <property type="component" value="Unassembled WGS sequence"/>
</dbReference>
<keyword evidence="4" id="KW-0479">Metal-binding</keyword>
<dbReference type="OrthoDB" id="9763894at2"/>
<evidence type="ECO:0000256" key="7">
    <source>
        <dbReference type="ARBA" id="ARBA00023014"/>
    </source>
</evidence>
<dbReference type="AlphaFoldDB" id="A0A9D3AZ73"/>